<dbReference type="PANTHER" id="PTHR30535">
    <property type="entry name" value="VITAMIN B12-BINDING PROTEIN"/>
    <property type="match status" value="1"/>
</dbReference>
<dbReference type="Gene3D" id="3.40.50.1980">
    <property type="entry name" value="Nitrogenase molybdenum iron protein domain"/>
    <property type="match status" value="2"/>
</dbReference>
<dbReference type="OrthoDB" id="9775594at2"/>
<gene>
    <name evidence="3" type="ORF">HMPREF0731_2679</name>
</gene>
<comment type="caution">
    <text evidence="3">The sequence shown here is derived from an EMBL/GenBank/DDBJ whole genome shotgun (WGS) entry which is preliminary data.</text>
</comment>
<dbReference type="RefSeq" id="WP_007005863.1">
    <property type="nucleotide sequence ID" value="NZ_GG770804.1"/>
</dbReference>
<keyword evidence="1" id="KW-0732">Signal</keyword>
<dbReference type="PANTHER" id="PTHR30535:SF34">
    <property type="entry name" value="MOLYBDATE-BINDING PROTEIN MOLA"/>
    <property type="match status" value="1"/>
</dbReference>
<dbReference type="SUPFAM" id="SSF53807">
    <property type="entry name" value="Helical backbone' metal receptor"/>
    <property type="match status" value="1"/>
</dbReference>
<name>D5RNL8_9PROT</name>
<dbReference type="InterPro" id="IPR002491">
    <property type="entry name" value="ABC_transptr_periplasmic_BD"/>
</dbReference>
<dbReference type="Pfam" id="PF01497">
    <property type="entry name" value="Peripla_BP_2"/>
    <property type="match status" value="1"/>
</dbReference>
<protein>
    <submittedName>
        <fullName evidence="3">Periplasmic binding protein</fullName>
    </submittedName>
</protein>
<proteinExistence type="predicted"/>
<dbReference type="InterPro" id="IPR050902">
    <property type="entry name" value="ABC_Transporter_SBP"/>
</dbReference>
<sequence>MPFPLSRRRLPLLAAGLLTLAPGRARAQGATTLTDVMGRRVTLAAAPRRVALGFYFEEYTAIGGAEGLARLVGLSRNLWAGWRPAIWSRYVQVHPGLERLADFGAADDNDFSLEKLVALKPDLLILSAGHYRALGDIPGRIEALGIPILTLDYNAQTLPLHLASTRALGAALGGEAAARAERLARWYEAGYQDTLRRVQAAQAAGAPRPRVYVELGQAGAGSIGNTYNGTMWGRIIETLGGENIAAGRIPGAWGPLNPELVLAARPDFIFIAGSSWVNRPNCVRTGHGASLEETRASLAPYAAREGWSALPALRNGELHAVEHGLCRTLMDIAPMQYMAKRFYPAHFADVDPVATLRDYQDQWLPVPYSGTWMARL</sequence>
<dbReference type="AlphaFoldDB" id="D5RNL8"/>
<dbReference type="Proteomes" id="UP000005324">
    <property type="component" value="Unassembled WGS sequence"/>
</dbReference>
<evidence type="ECO:0000259" key="2">
    <source>
        <dbReference type="PROSITE" id="PS50983"/>
    </source>
</evidence>
<feature type="signal peptide" evidence="1">
    <location>
        <begin position="1"/>
        <end position="27"/>
    </location>
</feature>
<dbReference type="PROSITE" id="PS50983">
    <property type="entry name" value="FE_B12_PBP"/>
    <property type="match status" value="1"/>
</dbReference>
<evidence type="ECO:0000313" key="3">
    <source>
        <dbReference type="EMBL" id="EFH11101.1"/>
    </source>
</evidence>
<accession>D5RNL8</accession>
<feature type="chain" id="PRO_5003076046" evidence="1">
    <location>
        <begin position="28"/>
        <end position="376"/>
    </location>
</feature>
<evidence type="ECO:0000256" key="1">
    <source>
        <dbReference type="SAM" id="SignalP"/>
    </source>
</evidence>
<dbReference type="HOGENOM" id="CLU_038034_5_1_5"/>
<keyword evidence="4" id="KW-1185">Reference proteome</keyword>
<evidence type="ECO:0000313" key="4">
    <source>
        <dbReference type="Proteomes" id="UP000005324"/>
    </source>
</evidence>
<feature type="domain" description="Fe/B12 periplasmic-binding" evidence="2">
    <location>
        <begin position="48"/>
        <end position="350"/>
    </location>
</feature>
<dbReference type="EMBL" id="ADVL01000507">
    <property type="protein sequence ID" value="EFH11101.1"/>
    <property type="molecule type" value="Genomic_DNA"/>
</dbReference>
<reference evidence="3 4" key="1">
    <citation type="submission" date="2010-04" db="EMBL/GenBank/DDBJ databases">
        <authorList>
            <person name="Qin X."/>
            <person name="Bachman B."/>
            <person name="Battles P."/>
            <person name="Bell A."/>
            <person name="Bess C."/>
            <person name="Bickham C."/>
            <person name="Chaboub L."/>
            <person name="Chen D."/>
            <person name="Coyle M."/>
            <person name="Deiros D.R."/>
            <person name="Dinh H."/>
            <person name="Forbes L."/>
            <person name="Fowler G."/>
            <person name="Francisco L."/>
            <person name="Fu Q."/>
            <person name="Gubbala S."/>
            <person name="Hale W."/>
            <person name="Han Y."/>
            <person name="Hemphill L."/>
            <person name="Highlander S.K."/>
            <person name="Hirani K."/>
            <person name="Hogues M."/>
            <person name="Jackson L."/>
            <person name="Jakkamsetti A."/>
            <person name="Javaid M."/>
            <person name="Jiang H."/>
            <person name="Korchina V."/>
            <person name="Kovar C."/>
            <person name="Lara F."/>
            <person name="Lee S."/>
            <person name="Mata R."/>
            <person name="Mathew T."/>
            <person name="Moen C."/>
            <person name="Morales K."/>
            <person name="Munidasa M."/>
            <person name="Nazareth L."/>
            <person name="Ngo R."/>
            <person name="Nguyen L."/>
            <person name="Okwuonu G."/>
            <person name="Ongeri F."/>
            <person name="Patil S."/>
            <person name="Petrosino J."/>
            <person name="Pham C."/>
            <person name="Pham P."/>
            <person name="Pu L.-L."/>
            <person name="Puazo M."/>
            <person name="Raj R."/>
            <person name="Reid J."/>
            <person name="Rouhana J."/>
            <person name="Saada N."/>
            <person name="Shang Y."/>
            <person name="Simmons D."/>
            <person name="Thornton R."/>
            <person name="Warren J."/>
            <person name="Weissenberger G."/>
            <person name="Zhang J."/>
            <person name="Zhang L."/>
            <person name="Zhou C."/>
            <person name="Zhu D."/>
            <person name="Muzny D."/>
            <person name="Worley K."/>
            <person name="Gibbs R."/>
        </authorList>
    </citation>
    <scope>NUCLEOTIDE SEQUENCE [LARGE SCALE GENOMIC DNA]</scope>
    <source>
        <strain evidence="3 4">ATCC 49957</strain>
    </source>
</reference>
<organism evidence="3 4">
    <name type="scientific">Pseudoroseomonas cervicalis ATCC 49957</name>
    <dbReference type="NCBI Taxonomy" id="525371"/>
    <lineage>
        <taxon>Bacteria</taxon>
        <taxon>Pseudomonadati</taxon>
        <taxon>Pseudomonadota</taxon>
        <taxon>Alphaproteobacteria</taxon>
        <taxon>Acetobacterales</taxon>
        <taxon>Roseomonadaceae</taxon>
        <taxon>Roseomonas</taxon>
    </lineage>
</organism>